<accession>A0A839U805</accession>
<protein>
    <submittedName>
        <fullName evidence="1">Uncharacterized protein</fullName>
    </submittedName>
</protein>
<proteinExistence type="predicted"/>
<reference evidence="1 2" key="1">
    <citation type="submission" date="2020-08" db="EMBL/GenBank/DDBJ databases">
        <title>Genomic Encyclopedia of Type Strains, Phase III (KMG-III): the genomes of soil and plant-associated and newly described type strains.</title>
        <authorList>
            <person name="Whitman W."/>
        </authorList>
    </citation>
    <scope>NUCLEOTIDE SEQUENCE [LARGE SCALE GENOMIC DNA]</scope>
    <source>
        <strain evidence="1 2">CECT 7015</strain>
    </source>
</reference>
<dbReference type="Proteomes" id="UP000554520">
    <property type="component" value="Unassembled WGS sequence"/>
</dbReference>
<organism evidence="1 2">
    <name type="scientific">Phyllobacterium trifolii</name>
    <dbReference type="NCBI Taxonomy" id="300193"/>
    <lineage>
        <taxon>Bacteria</taxon>
        <taxon>Pseudomonadati</taxon>
        <taxon>Pseudomonadota</taxon>
        <taxon>Alphaproteobacteria</taxon>
        <taxon>Hyphomicrobiales</taxon>
        <taxon>Phyllobacteriaceae</taxon>
        <taxon>Phyllobacterium</taxon>
    </lineage>
</organism>
<sequence>MDMVRNWLSIPVTALSLLGTNRAAWAQDSSEDLAKKLSNPIASLISVPFQGNYDSGYGPYNGDRYFGSDTLIMAHSAGGAVCLLAKPWTSNSIGSSSGQCDL</sequence>
<comment type="caution">
    <text evidence="1">The sequence shown here is derived from an EMBL/GenBank/DDBJ whole genome shotgun (WGS) entry which is preliminary data.</text>
</comment>
<dbReference type="EMBL" id="JACHXN010000008">
    <property type="protein sequence ID" value="MBB3146637.1"/>
    <property type="molecule type" value="Genomic_DNA"/>
</dbReference>
<evidence type="ECO:0000313" key="2">
    <source>
        <dbReference type="Proteomes" id="UP000554520"/>
    </source>
</evidence>
<name>A0A839U805_9HYPH</name>
<dbReference type="AlphaFoldDB" id="A0A839U805"/>
<gene>
    <name evidence="1" type="ORF">FHS21_003052</name>
</gene>
<keyword evidence="2" id="KW-1185">Reference proteome</keyword>
<evidence type="ECO:0000313" key="1">
    <source>
        <dbReference type="EMBL" id="MBB3146637.1"/>
    </source>
</evidence>